<keyword evidence="3" id="KW-0547">Nucleotide-binding</keyword>
<dbReference type="CDD" id="cd07771">
    <property type="entry name" value="ASKHA_NBD_FGGY_RhaB-like"/>
    <property type="match status" value="1"/>
</dbReference>
<dbReference type="PANTHER" id="PTHR10196:SF93">
    <property type="entry name" value="L-RHAMNULOKINASE"/>
    <property type="match status" value="1"/>
</dbReference>
<dbReference type="SUPFAM" id="SSF53067">
    <property type="entry name" value="Actin-like ATPase domain"/>
    <property type="match status" value="2"/>
</dbReference>
<evidence type="ECO:0000313" key="10">
    <source>
        <dbReference type="EMBL" id="PJF48783.1"/>
    </source>
</evidence>
<keyword evidence="2" id="KW-0808">Transferase</keyword>
<dbReference type="Gene3D" id="3.30.420.40">
    <property type="match status" value="2"/>
</dbReference>
<feature type="domain" description="Carbohydrate kinase FGGY N-terminal" evidence="8">
    <location>
        <begin position="7"/>
        <end position="249"/>
    </location>
</feature>
<evidence type="ECO:0000256" key="4">
    <source>
        <dbReference type="ARBA" id="ARBA00022777"/>
    </source>
</evidence>
<gene>
    <name evidence="10" type="ORF">CUN48_01670</name>
</gene>
<keyword evidence="6" id="KW-1015">Disulfide bond</keyword>
<evidence type="ECO:0000256" key="6">
    <source>
        <dbReference type="ARBA" id="ARBA00023157"/>
    </source>
</evidence>
<dbReference type="GO" id="GO:0005829">
    <property type="term" value="C:cytosol"/>
    <property type="evidence" value="ECO:0007669"/>
    <property type="project" value="TreeGrafter"/>
</dbReference>
<accession>A0A2M8QG41</accession>
<proteinExistence type="inferred from homology"/>
<sequence length="501" mass="54403">MTSRSFLAFDIGAESGRAMVGAFDGERLRLTEAHRFPNRPVRVGTRLYWNVLALWDEVHAGLRKAAAQCGPLASVGVDTWGVDFALLDAHDELIGNPRHYRDARTDGMLEEADARVGRQRIFESTGIQFMQINTLYQLLAMVRAGAPALEFARTFLMMPDLLHFWLSGHKACEFTNVTTTQCYDPRAGDWARDLLAALGIPTHFLPPVIQPGTDLGALSPSLVRALGANGLQQTRVVAPATHDTGSAVAGVPASIERYAYISSGTWSLLGAVAHQPMITPQALAFNFTNEGGVGGTFRVLKNIMGMWLVQECRRAWASPTGDLIPYGELFAMAEQAPPLGALVDPDDATLLHPDDMPAAIAEYCRRTGQLAPDGRGAMVRCILESLALKYRYTLNQLQALLGYSVEVVHVVGGGAQNALLCQFTADACGVPVVAGPVEATAIGNLLMQMVALGELASTEDARQVIRRSFPLVTYEPQEAGRWDDAYARFEAMLRQPRSIPI</sequence>
<name>A0A2M8QG41_9CHLR</name>
<dbReference type="GO" id="GO:0005524">
    <property type="term" value="F:ATP binding"/>
    <property type="evidence" value="ECO:0007669"/>
    <property type="project" value="UniProtKB-KW"/>
</dbReference>
<dbReference type="InterPro" id="IPR018484">
    <property type="entry name" value="FGGY_N"/>
</dbReference>
<dbReference type="Pfam" id="PF00370">
    <property type="entry name" value="FGGY_N"/>
    <property type="match status" value="1"/>
</dbReference>
<dbReference type="Proteomes" id="UP000230790">
    <property type="component" value="Unassembled WGS sequence"/>
</dbReference>
<evidence type="ECO:0000313" key="11">
    <source>
        <dbReference type="Proteomes" id="UP000230790"/>
    </source>
</evidence>
<dbReference type="EMBL" id="PGTN01000006">
    <property type="protein sequence ID" value="PJF48783.1"/>
    <property type="molecule type" value="Genomic_DNA"/>
</dbReference>
<evidence type="ECO:0000259" key="8">
    <source>
        <dbReference type="Pfam" id="PF00370"/>
    </source>
</evidence>
<dbReference type="GO" id="GO:0006071">
    <property type="term" value="P:glycerol metabolic process"/>
    <property type="evidence" value="ECO:0007669"/>
    <property type="project" value="TreeGrafter"/>
</dbReference>
<dbReference type="GO" id="GO:0019301">
    <property type="term" value="P:rhamnose catabolic process"/>
    <property type="evidence" value="ECO:0007669"/>
    <property type="project" value="InterPro"/>
</dbReference>
<dbReference type="GO" id="GO:0004370">
    <property type="term" value="F:glycerol kinase activity"/>
    <property type="evidence" value="ECO:0007669"/>
    <property type="project" value="TreeGrafter"/>
</dbReference>
<dbReference type="InterPro" id="IPR013449">
    <property type="entry name" value="Rhamnulokinase"/>
</dbReference>
<dbReference type="InterPro" id="IPR043129">
    <property type="entry name" value="ATPase_NBD"/>
</dbReference>
<evidence type="ECO:0000256" key="1">
    <source>
        <dbReference type="ARBA" id="ARBA00009156"/>
    </source>
</evidence>
<evidence type="ECO:0000256" key="7">
    <source>
        <dbReference type="ARBA" id="ARBA00023308"/>
    </source>
</evidence>
<comment type="similarity">
    <text evidence="1">Belongs to the FGGY kinase family.</text>
</comment>
<reference evidence="10 11" key="1">
    <citation type="submission" date="2017-11" db="EMBL/GenBank/DDBJ databases">
        <title>Evolution of Phototrophy in the Chloroflexi Phylum Driven by Horizontal Gene Transfer.</title>
        <authorList>
            <person name="Ward L.M."/>
            <person name="Hemp J."/>
            <person name="Shih P.M."/>
            <person name="Mcglynn S.E."/>
            <person name="Fischer W."/>
        </authorList>
    </citation>
    <scope>NUCLEOTIDE SEQUENCE [LARGE SCALE GENOMIC DNA]</scope>
    <source>
        <strain evidence="10">JP3_7</strain>
    </source>
</reference>
<evidence type="ECO:0000256" key="2">
    <source>
        <dbReference type="ARBA" id="ARBA00022679"/>
    </source>
</evidence>
<organism evidence="10 11">
    <name type="scientific">Candidatus Thermofonsia Clade 3 bacterium</name>
    <dbReference type="NCBI Taxonomy" id="2364212"/>
    <lineage>
        <taxon>Bacteria</taxon>
        <taxon>Bacillati</taxon>
        <taxon>Chloroflexota</taxon>
        <taxon>Candidatus Thermofontia</taxon>
        <taxon>Candidatus Thermofonsia Clade 3</taxon>
    </lineage>
</organism>
<keyword evidence="4 10" id="KW-0418">Kinase</keyword>
<evidence type="ECO:0000256" key="5">
    <source>
        <dbReference type="ARBA" id="ARBA00022840"/>
    </source>
</evidence>
<dbReference type="PANTHER" id="PTHR10196">
    <property type="entry name" value="SUGAR KINASE"/>
    <property type="match status" value="1"/>
</dbReference>
<dbReference type="InterPro" id="IPR018485">
    <property type="entry name" value="FGGY_C"/>
</dbReference>
<keyword evidence="7" id="KW-0684">Rhamnose metabolism</keyword>
<evidence type="ECO:0000256" key="3">
    <source>
        <dbReference type="ARBA" id="ARBA00022741"/>
    </source>
</evidence>
<keyword evidence="5" id="KW-0067">ATP-binding</keyword>
<protein>
    <submittedName>
        <fullName evidence="10">Rhamnulokinase</fullName>
    </submittedName>
</protein>
<dbReference type="GO" id="GO:0008993">
    <property type="term" value="F:rhamnulokinase activity"/>
    <property type="evidence" value="ECO:0007669"/>
    <property type="project" value="InterPro"/>
</dbReference>
<comment type="caution">
    <text evidence="10">The sequence shown here is derived from an EMBL/GenBank/DDBJ whole genome shotgun (WGS) entry which is preliminary data.</text>
</comment>
<feature type="domain" description="Carbohydrate kinase FGGY C-terminal" evidence="9">
    <location>
        <begin position="259"/>
        <end position="452"/>
    </location>
</feature>
<evidence type="ECO:0000259" key="9">
    <source>
        <dbReference type="Pfam" id="PF02782"/>
    </source>
</evidence>
<dbReference type="Pfam" id="PF02782">
    <property type="entry name" value="FGGY_C"/>
    <property type="match status" value="1"/>
</dbReference>
<dbReference type="AlphaFoldDB" id="A0A2M8QG41"/>